<name>A0A9W7FQQ9_9STRA</name>
<evidence type="ECO:0000313" key="1">
    <source>
        <dbReference type="EMBL" id="GMI16528.1"/>
    </source>
</evidence>
<dbReference type="InterPro" id="IPR036514">
    <property type="entry name" value="SGNH_hydro_sf"/>
</dbReference>
<organism evidence="1 2">
    <name type="scientific">Triparma laevis f. longispina</name>
    <dbReference type="NCBI Taxonomy" id="1714387"/>
    <lineage>
        <taxon>Eukaryota</taxon>
        <taxon>Sar</taxon>
        <taxon>Stramenopiles</taxon>
        <taxon>Ochrophyta</taxon>
        <taxon>Bolidophyceae</taxon>
        <taxon>Parmales</taxon>
        <taxon>Triparmaceae</taxon>
        <taxon>Triparma</taxon>
    </lineage>
</organism>
<dbReference type="SUPFAM" id="SSF52266">
    <property type="entry name" value="SGNH hydrolase"/>
    <property type="match status" value="1"/>
</dbReference>
<keyword evidence="2" id="KW-1185">Reference proteome</keyword>
<dbReference type="EMBL" id="BRXW01000254">
    <property type="protein sequence ID" value="GMI16528.1"/>
    <property type="molecule type" value="Genomic_DNA"/>
</dbReference>
<proteinExistence type="predicted"/>
<dbReference type="Gene3D" id="3.40.50.1110">
    <property type="entry name" value="SGNH hydrolase"/>
    <property type="match status" value="1"/>
</dbReference>
<protein>
    <submittedName>
        <fullName evidence="1">Uncharacterized protein</fullName>
    </submittedName>
</protein>
<dbReference type="OrthoDB" id="193267at2759"/>
<accession>A0A9W7FQQ9</accession>
<comment type="caution">
    <text evidence="1">The sequence shown here is derived from an EMBL/GenBank/DDBJ whole genome shotgun (WGS) entry which is preliminary data.</text>
</comment>
<gene>
    <name evidence="1" type="ORF">TrLO_g10786</name>
</gene>
<dbReference type="Proteomes" id="UP001165122">
    <property type="component" value="Unassembled WGS sequence"/>
</dbReference>
<dbReference type="AlphaFoldDB" id="A0A9W7FQQ9"/>
<sequence length="219" mass="23490">MPLPPSTTLKNVLVIGDSLSIGFTPLVANTLSDIALVQHAPWDVSDGGAEEADYFNQCLDNWLRSPSGMTFYPDLIYFNSGMHNLGINTTVEEGSSVPGQSGNSTEYAAQMQVVTQRLVEFAESSDGKTQLLYGLTTPFLCEAETDVIISATLNPAATKIMGEQGVDVVDTYTPIVDYCGEAPQESCWDYKSCFCPHCAGGEGYDFLADIISSAIMAAL</sequence>
<evidence type="ECO:0000313" key="2">
    <source>
        <dbReference type="Proteomes" id="UP001165122"/>
    </source>
</evidence>
<reference evidence="2" key="1">
    <citation type="journal article" date="2023" name="Commun. Biol.">
        <title>Genome analysis of Parmales, the sister group of diatoms, reveals the evolutionary specialization of diatoms from phago-mixotrophs to photoautotrophs.</title>
        <authorList>
            <person name="Ban H."/>
            <person name="Sato S."/>
            <person name="Yoshikawa S."/>
            <person name="Yamada K."/>
            <person name="Nakamura Y."/>
            <person name="Ichinomiya M."/>
            <person name="Sato N."/>
            <person name="Blanc-Mathieu R."/>
            <person name="Endo H."/>
            <person name="Kuwata A."/>
            <person name="Ogata H."/>
        </authorList>
    </citation>
    <scope>NUCLEOTIDE SEQUENCE [LARGE SCALE GENOMIC DNA]</scope>
    <source>
        <strain evidence="2">NIES 3700</strain>
    </source>
</reference>